<reference evidence="3" key="1">
    <citation type="journal article" date="2019" name="Int. J. Syst. Evol. Microbiol.">
        <title>The Global Catalogue of Microorganisms (GCM) 10K type strain sequencing project: providing services to taxonomists for standard genome sequencing and annotation.</title>
        <authorList>
            <consortium name="The Broad Institute Genomics Platform"/>
            <consortium name="The Broad Institute Genome Sequencing Center for Infectious Disease"/>
            <person name="Wu L."/>
            <person name="Ma J."/>
        </authorList>
    </citation>
    <scope>NUCLEOTIDE SEQUENCE [LARGE SCALE GENOMIC DNA]</scope>
    <source>
        <strain evidence="3">DT43</strain>
    </source>
</reference>
<keyword evidence="3" id="KW-1185">Reference proteome</keyword>
<evidence type="ECO:0000313" key="3">
    <source>
        <dbReference type="Proteomes" id="UP001596012"/>
    </source>
</evidence>
<gene>
    <name evidence="2" type="ORF">ACFPH6_24865</name>
</gene>
<name>A0ABV8YTX4_9ACTN</name>
<dbReference type="RefSeq" id="WP_386345206.1">
    <property type="nucleotide sequence ID" value="NZ_JBHSFG010000042.1"/>
</dbReference>
<dbReference type="Proteomes" id="UP001596012">
    <property type="component" value="Unassembled WGS sequence"/>
</dbReference>
<comment type="caution">
    <text evidence="2">The sequence shown here is derived from an EMBL/GenBank/DDBJ whole genome shotgun (WGS) entry which is preliminary data.</text>
</comment>
<keyword evidence="1" id="KW-0732">Signal</keyword>
<proteinExistence type="predicted"/>
<dbReference type="EMBL" id="JBHSFG010000042">
    <property type="protein sequence ID" value="MFC4467721.1"/>
    <property type="molecule type" value="Genomic_DNA"/>
</dbReference>
<protein>
    <recommendedName>
        <fullName evidence="4">Secreted protein</fullName>
    </recommendedName>
</protein>
<accession>A0ABV8YTX4</accession>
<feature type="chain" id="PRO_5045259353" description="Secreted protein" evidence="1">
    <location>
        <begin position="28"/>
        <end position="146"/>
    </location>
</feature>
<organism evidence="2 3">
    <name type="scientific">Streptomyces xiangluensis</name>
    <dbReference type="NCBI Taxonomy" id="2665720"/>
    <lineage>
        <taxon>Bacteria</taxon>
        <taxon>Bacillati</taxon>
        <taxon>Actinomycetota</taxon>
        <taxon>Actinomycetes</taxon>
        <taxon>Kitasatosporales</taxon>
        <taxon>Streptomycetaceae</taxon>
        <taxon>Streptomyces</taxon>
    </lineage>
</organism>
<evidence type="ECO:0000256" key="1">
    <source>
        <dbReference type="SAM" id="SignalP"/>
    </source>
</evidence>
<evidence type="ECO:0000313" key="2">
    <source>
        <dbReference type="EMBL" id="MFC4467721.1"/>
    </source>
</evidence>
<evidence type="ECO:0008006" key="4">
    <source>
        <dbReference type="Google" id="ProtNLM"/>
    </source>
</evidence>
<feature type="signal peptide" evidence="1">
    <location>
        <begin position="1"/>
        <end position="27"/>
    </location>
</feature>
<sequence>MVGFKKSLIIPLAVGGLLLGGAAPSGAAETDVEPLHAITCSWDSGVGTPWSVDADTVKGFVRVKCSDSLDSANTQAQIQYLYGYEWKDKGVENVSYSTATTIHVNDSTTKVQGRWLYRTKGQHYGQHGNIWALPTYYSPSRYLTRS</sequence>